<sequence>MRRAQADMGAIEKEVAQWIAKLVQGGDKAMVEYAQKYDDPKFALEKLRVSDADIKEAYENTDTKVLQMIREQIRISRAFHEEQAKRIEKIWQIETVPGVITGVKKTPIESVGLYVPAGKAPLPTVAQILTVAAKTAGVPRIVVCFSPTDKHYEIIVAANLAGADEIYRVGGIAAIAALAYGTETIKPVCKIAGPGSPYVQAAKLQVAGRVGIDMLSGPSEALIMADETSNPAYLAADILARAEHGGDSAGVLVTYSYEIARKTKEEVERQSPTLSRQKYIQEALAKYCAIIVVSSEEELIEFANEYGAEHLEIQTREPERIFALVKNAGSVFLGAYAPVAVGDYASGTNHCLPTGRATKFSSPIGIETFMKTIQFQRLSRNGLKTLQPIVQAISRIEGLDAHERSVNIRFDDYDN</sequence>
<dbReference type="Gene3D" id="1.20.5.1300">
    <property type="match status" value="1"/>
</dbReference>
<accession>A0A1G2A8K2</accession>
<evidence type="ECO:0000313" key="10">
    <source>
        <dbReference type="Proteomes" id="UP000178315"/>
    </source>
</evidence>
<dbReference type="GO" id="GO:0000105">
    <property type="term" value="P:L-histidine biosynthetic process"/>
    <property type="evidence" value="ECO:0007669"/>
    <property type="project" value="InterPro"/>
</dbReference>
<dbReference type="CDD" id="cd06572">
    <property type="entry name" value="Histidinol_dh"/>
    <property type="match status" value="1"/>
</dbReference>
<keyword evidence="4" id="KW-0862">Zinc</keyword>
<evidence type="ECO:0000256" key="3">
    <source>
        <dbReference type="ARBA" id="ARBA00022723"/>
    </source>
</evidence>
<evidence type="ECO:0000256" key="6">
    <source>
        <dbReference type="PIRNR" id="PIRNR000099"/>
    </source>
</evidence>
<dbReference type="FunFam" id="3.40.50.1980:FF:000001">
    <property type="entry name" value="Histidinol dehydrogenase"/>
    <property type="match status" value="1"/>
</dbReference>
<dbReference type="GO" id="GO:0046872">
    <property type="term" value="F:metal ion binding"/>
    <property type="evidence" value="ECO:0007669"/>
    <property type="project" value="UniProtKB-KW"/>
</dbReference>
<reference evidence="9 10" key="1">
    <citation type="journal article" date="2016" name="Nat. Commun.">
        <title>Thousands of microbial genomes shed light on interconnected biogeochemical processes in an aquifer system.</title>
        <authorList>
            <person name="Anantharaman K."/>
            <person name="Brown C.T."/>
            <person name="Hug L.A."/>
            <person name="Sharon I."/>
            <person name="Castelle C.J."/>
            <person name="Probst A.J."/>
            <person name="Thomas B.C."/>
            <person name="Singh A."/>
            <person name="Wilkins M.J."/>
            <person name="Karaoz U."/>
            <person name="Brodie E.L."/>
            <person name="Williams K.H."/>
            <person name="Hubbard S.S."/>
            <person name="Banfield J.F."/>
        </authorList>
    </citation>
    <scope>NUCLEOTIDE SEQUENCE [LARGE SCALE GENOMIC DNA]</scope>
</reference>
<feature type="active site" description="Proton acceptor" evidence="7">
    <location>
        <position position="310"/>
    </location>
</feature>
<keyword evidence="5 6" id="KW-0560">Oxidoreductase</keyword>
<dbReference type="GO" id="GO:0005829">
    <property type="term" value="C:cytosol"/>
    <property type="evidence" value="ECO:0007669"/>
    <property type="project" value="TreeGrafter"/>
</dbReference>
<dbReference type="SUPFAM" id="SSF53720">
    <property type="entry name" value="ALDH-like"/>
    <property type="match status" value="1"/>
</dbReference>
<dbReference type="InterPro" id="IPR022695">
    <property type="entry name" value="Histidinol_DH_monofunct"/>
</dbReference>
<dbReference type="Proteomes" id="UP000178315">
    <property type="component" value="Unassembled WGS sequence"/>
</dbReference>
<evidence type="ECO:0000256" key="2">
    <source>
        <dbReference type="ARBA" id="ARBA00010178"/>
    </source>
</evidence>
<evidence type="ECO:0000313" key="9">
    <source>
        <dbReference type="EMBL" id="OGY73005.1"/>
    </source>
</evidence>
<dbReference type="PANTHER" id="PTHR21256:SF2">
    <property type="entry name" value="HISTIDINE BIOSYNTHESIS TRIFUNCTIONAL PROTEIN"/>
    <property type="match status" value="1"/>
</dbReference>
<comment type="cofactor">
    <cofactor evidence="1">
        <name>Zn(2+)</name>
        <dbReference type="ChEBI" id="CHEBI:29105"/>
    </cofactor>
</comment>
<dbReference type="InterPro" id="IPR016161">
    <property type="entry name" value="Ald_DH/histidinol_DH"/>
</dbReference>
<dbReference type="Pfam" id="PF00815">
    <property type="entry name" value="Histidinol_dh"/>
    <property type="match status" value="1"/>
</dbReference>
<evidence type="ECO:0000256" key="1">
    <source>
        <dbReference type="ARBA" id="ARBA00001947"/>
    </source>
</evidence>
<evidence type="ECO:0000256" key="8">
    <source>
        <dbReference type="RuleBase" id="RU004175"/>
    </source>
</evidence>
<evidence type="ECO:0000256" key="4">
    <source>
        <dbReference type="ARBA" id="ARBA00022833"/>
    </source>
</evidence>
<gene>
    <name evidence="9" type="ORF">A3H61_04010</name>
</gene>
<comment type="caution">
    <text evidence="9">The sequence shown here is derived from an EMBL/GenBank/DDBJ whole genome shotgun (WGS) entry which is preliminary data.</text>
</comment>
<evidence type="ECO:0000256" key="5">
    <source>
        <dbReference type="ARBA" id="ARBA00023002"/>
    </source>
</evidence>
<dbReference type="Gene3D" id="3.40.50.1980">
    <property type="entry name" value="Nitrogenase molybdenum iron protein domain"/>
    <property type="match status" value="2"/>
</dbReference>
<dbReference type="PANTHER" id="PTHR21256">
    <property type="entry name" value="HISTIDINOL DEHYDROGENASE HDH"/>
    <property type="match status" value="1"/>
</dbReference>
<comment type="similarity">
    <text evidence="2 6 8">Belongs to the histidinol dehydrogenase family.</text>
</comment>
<dbReference type="EMBL" id="MHJU01000019">
    <property type="protein sequence ID" value="OGY73005.1"/>
    <property type="molecule type" value="Genomic_DNA"/>
</dbReference>
<keyword evidence="3" id="KW-0479">Metal-binding</keyword>
<feature type="active site" description="Proton acceptor" evidence="7">
    <location>
        <position position="309"/>
    </location>
</feature>
<protein>
    <submittedName>
        <fullName evidence="9">Histidinol dehydrogenase</fullName>
    </submittedName>
</protein>
<dbReference type="InterPro" id="IPR012131">
    <property type="entry name" value="Hstdl_DH"/>
</dbReference>
<evidence type="ECO:0000256" key="7">
    <source>
        <dbReference type="PIRSR" id="PIRSR000099-1"/>
    </source>
</evidence>
<dbReference type="PRINTS" id="PR00083">
    <property type="entry name" value="HOLDHDRGNASE"/>
</dbReference>
<dbReference type="GO" id="GO:0051287">
    <property type="term" value="F:NAD binding"/>
    <property type="evidence" value="ECO:0007669"/>
    <property type="project" value="InterPro"/>
</dbReference>
<proteinExistence type="inferred from homology"/>
<dbReference type="NCBIfam" id="TIGR00069">
    <property type="entry name" value="hisD"/>
    <property type="match status" value="1"/>
</dbReference>
<dbReference type="PIRSF" id="PIRSF000099">
    <property type="entry name" value="Histidinol_dh"/>
    <property type="match status" value="1"/>
</dbReference>
<dbReference type="GO" id="GO:0004399">
    <property type="term" value="F:histidinol dehydrogenase activity"/>
    <property type="evidence" value="ECO:0007669"/>
    <property type="project" value="InterPro"/>
</dbReference>
<organism evidence="9 10">
    <name type="scientific">Candidatus Jacksonbacteria bacterium RIFCSPLOWO2_02_FULL_44_20</name>
    <dbReference type="NCBI Taxonomy" id="1798460"/>
    <lineage>
        <taxon>Bacteria</taxon>
        <taxon>Candidatus Jacksoniibacteriota</taxon>
    </lineage>
</organism>
<name>A0A1G2A8K2_9BACT</name>
<dbReference type="AlphaFoldDB" id="A0A1G2A8K2"/>